<accession>A0A5B1LHX7</accession>
<dbReference type="PANTHER" id="PTHR43252:SF2">
    <property type="entry name" value="TRANSCRIPTION REGULATOR, PADR-LIKE FAMILY"/>
    <property type="match status" value="1"/>
</dbReference>
<organism evidence="2 3">
    <name type="scientific">Nocardioides humilatus</name>
    <dbReference type="NCBI Taxonomy" id="2607660"/>
    <lineage>
        <taxon>Bacteria</taxon>
        <taxon>Bacillati</taxon>
        <taxon>Actinomycetota</taxon>
        <taxon>Actinomycetes</taxon>
        <taxon>Propionibacteriales</taxon>
        <taxon>Nocardioidaceae</taxon>
        <taxon>Nocardioides</taxon>
    </lineage>
</organism>
<reference evidence="2 3" key="1">
    <citation type="submission" date="2019-09" db="EMBL/GenBank/DDBJ databases">
        <title>Nocardioides panacisoli sp. nov., isolated from the soil of a ginseng field.</title>
        <authorList>
            <person name="Cho C."/>
        </authorList>
    </citation>
    <scope>NUCLEOTIDE SEQUENCE [LARGE SCALE GENOMIC DNA]</scope>
    <source>
        <strain evidence="2 3">BN130099</strain>
    </source>
</reference>
<feature type="domain" description="Transcription regulator PadR N-terminal" evidence="1">
    <location>
        <begin position="31"/>
        <end position="103"/>
    </location>
</feature>
<dbReference type="AlphaFoldDB" id="A0A5B1LHX7"/>
<proteinExistence type="predicted"/>
<dbReference type="SUPFAM" id="SSF46785">
    <property type="entry name" value="Winged helix' DNA-binding domain"/>
    <property type="match status" value="1"/>
</dbReference>
<evidence type="ECO:0000313" key="2">
    <source>
        <dbReference type="EMBL" id="KAA1420331.1"/>
    </source>
</evidence>
<sequence length="239" mass="26795">MSGPGVSMKLRDRSIVNGMSSPRLSTTAVAVLGLLGIRSMTGYEITQSAQRTYRWLWPREDSVLYEQPRRLQDKGLVTSAQEDGLRRQRTRYTITAEGREAVAAWLATPADAHFDWEPAVRLILADQGRHDDLLATLRAIRDWALEGIRDGIPVAEAILDGTSPFPDRASLSGMNAVFVSDLLLTVHHWAEAALEEMQHWSSPTDDAGRDGWRELLRQRVERGRALLAERADPGDDERR</sequence>
<dbReference type="InterPro" id="IPR005149">
    <property type="entry name" value="Tscrpt_reg_PadR_N"/>
</dbReference>
<dbReference type="InterPro" id="IPR036390">
    <property type="entry name" value="WH_DNA-bd_sf"/>
</dbReference>
<comment type="caution">
    <text evidence="2">The sequence shown here is derived from an EMBL/GenBank/DDBJ whole genome shotgun (WGS) entry which is preliminary data.</text>
</comment>
<dbReference type="Gene3D" id="1.10.10.10">
    <property type="entry name" value="Winged helix-like DNA-binding domain superfamily/Winged helix DNA-binding domain"/>
    <property type="match status" value="1"/>
</dbReference>
<dbReference type="PANTHER" id="PTHR43252">
    <property type="entry name" value="TRANSCRIPTIONAL REGULATOR YQJI"/>
    <property type="match status" value="1"/>
</dbReference>
<evidence type="ECO:0000313" key="3">
    <source>
        <dbReference type="Proteomes" id="UP000325003"/>
    </source>
</evidence>
<keyword evidence="3" id="KW-1185">Reference proteome</keyword>
<protein>
    <recommendedName>
        <fullName evidence="1">Transcription regulator PadR N-terminal domain-containing protein</fullName>
    </recommendedName>
</protein>
<dbReference type="InterPro" id="IPR036388">
    <property type="entry name" value="WH-like_DNA-bd_sf"/>
</dbReference>
<reference evidence="2 3" key="2">
    <citation type="submission" date="2019-09" db="EMBL/GenBank/DDBJ databases">
        <authorList>
            <person name="Jin C."/>
        </authorList>
    </citation>
    <scope>NUCLEOTIDE SEQUENCE [LARGE SCALE GENOMIC DNA]</scope>
    <source>
        <strain evidence="2 3">BN130099</strain>
    </source>
</reference>
<dbReference type="EMBL" id="VUJV01000002">
    <property type="protein sequence ID" value="KAA1420331.1"/>
    <property type="molecule type" value="Genomic_DNA"/>
</dbReference>
<dbReference type="Pfam" id="PF03551">
    <property type="entry name" value="PadR"/>
    <property type="match status" value="1"/>
</dbReference>
<name>A0A5B1LHX7_9ACTN</name>
<evidence type="ECO:0000259" key="1">
    <source>
        <dbReference type="Pfam" id="PF03551"/>
    </source>
</evidence>
<dbReference type="Proteomes" id="UP000325003">
    <property type="component" value="Unassembled WGS sequence"/>
</dbReference>
<gene>
    <name evidence="2" type="ORF">F0U44_07930</name>
</gene>